<accession>A0A975FVE6</accession>
<reference evidence="1" key="1">
    <citation type="submission" date="2021-04" db="EMBL/GenBank/DDBJ databases">
        <title>The complete genome sequence of Caulobacter sp. S6.</title>
        <authorList>
            <person name="Tang Y."/>
            <person name="Ouyang W."/>
            <person name="Liu Q."/>
            <person name="Huang B."/>
            <person name="Guo Z."/>
            <person name="Lei P."/>
        </authorList>
    </citation>
    <scope>NUCLEOTIDE SEQUENCE</scope>
    <source>
        <strain evidence="1">S6</strain>
    </source>
</reference>
<sequence length="228" mass="23150">MSKTIVVIGFGPGVSNSVAEKFGAEGFSVALVARNAERLAAGVAALKARGVAAAAFPADAGDPLALRATIRAAQAELGPISALHWNAYGGEPIDLATTDPAKIARVFDIPIIGLLSAVQEALEDLKAAGDGAVLITNGAFGDITPMMDRFATSLNAVGLALGNAAKDKLAGLLAERLKGEGVHVAEVIIGGGVKGTATAGDQGIDPADIAEAFWRLYQGRSEIRARVP</sequence>
<evidence type="ECO:0000313" key="2">
    <source>
        <dbReference type="Proteomes" id="UP000676409"/>
    </source>
</evidence>
<organism evidence="1 2">
    <name type="scientific">Phenylobacterium montanum</name>
    <dbReference type="NCBI Taxonomy" id="2823693"/>
    <lineage>
        <taxon>Bacteria</taxon>
        <taxon>Pseudomonadati</taxon>
        <taxon>Pseudomonadota</taxon>
        <taxon>Alphaproteobacteria</taxon>
        <taxon>Caulobacterales</taxon>
        <taxon>Caulobacteraceae</taxon>
        <taxon>Phenylobacterium</taxon>
    </lineage>
</organism>
<dbReference type="KEGG" id="caul:KCG34_12975"/>
<dbReference type="Gene3D" id="3.40.50.720">
    <property type="entry name" value="NAD(P)-binding Rossmann-like Domain"/>
    <property type="match status" value="1"/>
</dbReference>
<dbReference type="InterPro" id="IPR002347">
    <property type="entry name" value="SDR_fam"/>
</dbReference>
<dbReference type="PANTHER" id="PTHR43431:SF1">
    <property type="entry name" value="OS08G0476300 PROTEIN"/>
    <property type="match status" value="1"/>
</dbReference>
<protein>
    <submittedName>
        <fullName evidence="1">SDR family NAD(P)-dependent oxidoreductase</fullName>
    </submittedName>
</protein>
<dbReference type="InterPro" id="IPR036291">
    <property type="entry name" value="NAD(P)-bd_dom_sf"/>
</dbReference>
<dbReference type="RefSeq" id="WP_211936072.1">
    <property type="nucleotide sequence ID" value="NZ_CP073078.1"/>
</dbReference>
<name>A0A975FVE6_9CAUL</name>
<dbReference type="Pfam" id="PF00106">
    <property type="entry name" value="adh_short"/>
    <property type="match status" value="1"/>
</dbReference>
<evidence type="ECO:0000313" key="1">
    <source>
        <dbReference type="EMBL" id="QUD86020.1"/>
    </source>
</evidence>
<dbReference type="AlphaFoldDB" id="A0A975FVE6"/>
<keyword evidence="2" id="KW-1185">Reference proteome</keyword>
<dbReference type="PANTHER" id="PTHR43431">
    <property type="entry name" value="OXIDOREDUCTASE, SHORT CHAIN DEHYDROGENASE/REDUCTASE FAMILY (AFU_ORTHOLOGUE AFUA_5G14000)"/>
    <property type="match status" value="1"/>
</dbReference>
<dbReference type="EMBL" id="CP073078">
    <property type="protein sequence ID" value="QUD86020.1"/>
    <property type="molecule type" value="Genomic_DNA"/>
</dbReference>
<gene>
    <name evidence="1" type="ORF">KCG34_12975</name>
</gene>
<dbReference type="SUPFAM" id="SSF51735">
    <property type="entry name" value="NAD(P)-binding Rossmann-fold domains"/>
    <property type="match status" value="1"/>
</dbReference>
<dbReference type="Proteomes" id="UP000676409">
    <property type="component" value="Chromosome"/>
</dbReference>
<proteinExistence type="predicted"/>